<evidence type="ECO:0000313" key="6">
    <source>
        <dbReference type="Proteomes" id="UP000274448"/>
    </source>
</evidence>
<dbReference type="KEGG" id="vg:9925475"/>
<dbReference type="Proteomes" id="UP000201519">
    <property type="component" value="Segment"/>
</dbReference>
<organismHost>
    <name type="scientific">Acanthamoeba polyphaga</name>
    <name type="common">Amoeba</name>
    <dbReference type="NCBI Taxonomy" id="5757"/>
</organismHost>
<reference evidence="1 4" key="2">
    <citation type="journal article" date="2011" name="Virol. J.">
        <title>Breaking the 1000-gene barrier for Mimivirus using ultra-deep genome and transcriptome sequencing.</title>
        <authorList>
            <person name="Legendre M."/>
            <person name="Santini S."/>
            <person name="Rico A."/>
            <person name="Abergel C."/>
            <person name="Claverie J.M."/>
        </authorList>
    </citation>
    <scope>NUCLEOTIDE SEQUENCE [LARGE SCALE GENOMIC DNA]</scope>
</reference>
<dbReference type="Proteomes" id="UP000240552">
    <property type="component" value="Segment"/>
</dbReference>
<dbReference type="EMBL" id="KM982403">
    <property type="protein sequence ID" value="AKI81489.1"/>
    <property type="molecule type" value="Genomic_DNA"/>
</dbReference>
<keyword evidence="4" id="KW-1185">Reference proteome</keyword>
<evidence type="ECO:0000313" key="5">
    <source>
        <dbReference type="Proteomes" id="UP000240552"/>
    </source>
</evidence>
<dbReference type="EMBL" id="HQ336222">
    <property type="protein sequence ID" value="ADO18419.1"/>
    <property type="molecule type" value="Genomic_DNA"/>
</dbReference>
<name>A0A0G2YA28_MIMIV</name>
<evidence type="ECO:0000313" key="3">
    <source>
        <dbReference type="EMBL" id="AKI81489.1"/>
    </source>
</evidence>
<proteinExistence type="predicted"/>
<reference evidence="3 6" key="3">
    <citation type="submission" date="2014-10" db="EMBL/GenBank/DDBJ databases">
        <title>Pan-genome analysis of Brazilian lineage A amoebal mimiviruses.</title>
        <authorList>
            <person name="Assis F.L."/>
            <person name="Abrahao J.S."/>
            <person name="Kroon E.G."/>
            <person name="Dornas F.P."/>
            <person name="Andrade K.R."/>
            <person name="Borato P.V.M."/>
            <person name="Pilotto M.R."/>
            <person name="Benamar S."/>
            <person name="LaScola B."/>
            <person name="Colson P."/>
        </authorList>
    </citation>
    <scope>NUCLEOTIDE SEQUENCE [LARGE SCALE GENOMIC DNA]</scope>
    <source>
        <strain evidence="3 6">Amazonia</strain>
    </source>
</reference>
<gene>
    <name evidence="1" type="primary">L812</name>
    <name evidence="2" type="ORF">MIMI_L812</name>
</gene>
<accession>A0A0G2YA28</accession>
<evidence type="ECO:0000313" key="2">
    <source>
        <dbReference type="EMBL" id="AEJ35060.1"/>
    </source>
</evidence>
<dbReference type="EMBL" id="JN036606">
    <property type="protein sequence ID" value="AEJ35060.1"/>
    <property type="molecule type" value="Genomic_DNA"/>
</dbReference>
<sequence length="158" mass="18590">MANYIPNDWRDNDITNRYIRYRRTGPHKTTGPTTVYKKLECTKKIERWGIPLTKYRVGIATLEIPPESKLVRLLYGTFGDIRFDQAFVKKIEYINDKDKYISDDYVCTSEIYNLENYPLNFKVGQMVNFIDNDQLNENQHDLEGPGISAYFSKKESKN</sequence>
<protein>
    <submittedName>
        <fullName evidence="2">Uncharacterized protein L812</fullName>
    </submittedName>
</protein>
<reference evidence="2 5" key="1">
    <citation type="journal article" date="2011" name="Proc. Natl. Acad. Sci. U.S.A.">
        <title>Mimivirus shows dramatic genome reduction after intraamoebal culture.</title>
        <authorList>
            <person name="Boyer M."/>
            <person name="Azza S."/>
            <person name="Barrassi L."/>
            <person name="Klose T."/>
            <person name="Campocasso A."/>
            <person name="Pagnier I."/>
            <person name="Fournous G."/>
            <person name="Borg A."/>
            <person name="Robert C."/>
            <person name="Zhang X."/>
            <person name="Desnues C."/>
            <person name="Henrissat B."/>
            <person name="Rossmann M.G."/>
            <person name="La Scola B."/>
            <person name="Raoult D."/>
        </authorList>
    </citation>
    <scope>NUCLEOTIDE SEQUENCE [LARGE SCALE GENOMIC DNA]</scope>
    <source>
        <strain evidence="2">M4</strain>
    </source>
</reference>
<dbReference type="RefSeq" id="YP_003987344.1">
    <property type="nucleotide sequence ID" value="NC_014649.1"/>
</dbReference>
<dbReference type="GeneID" id="9925475"/>
<accession>E3VXV3</accession>
<dbReference type="Proteomes" id="UP000274448">
    <property type="component" value="Segment"/>
</dbReference>
<evidence type="ECO:0000313" key="1">
    <source>
        <dbReference type="EMBL" id="ADO18419.1"/>
    </source>
</evidence>
<organism evidence="1 4">
    <name type="scientific">Acanthamoeba polyphaga mimivirus</name>
    <name type="common">APMV</name>
    <dbReference type="NCBI Taxonomy" id="212035"/>
    <lineage>
        <taxon>Viruses</taxon>
        <taxon>Varidnaviria</taxon>
        <taxon>Bamfordvirae</taxon>
        <taxon>Nucleocytoviricota</taxon>
        <taxon>Megaviricetes</taxon>
        <taxon>Imitervirales</taxon>
        <taxon>Mimiviridae</taxon>
        <taxon>Megamimivirinae</taxon>
        <taxon>Mimivirus</taxon>
        <taxon>Mimivirus bradfordmassiliense</taxon>
    </lineage>
</organism>
<evidence type="ECO:0000313" key="4">
    <source>
        <dbReference type="Proteomes" id="UP000201519"/>
    </source>
</evidence>